<feature type="domain" description="NAD(P)-binding" evidence="1">
    <location>
        <begin position="7"/>
        <end position="196"/>
    </location>
</feature>
<dbReference type="AlphaFoldDB" id="A0A1Q5PV38"/>
<dbReference type="InParanoid" id="A0A1Q5PV38"/>
<dbReference type="EMBL" id="MQVS01000007">
    <property type="protein sequence ID" value="OKL51463.1"/>
    <property type="molecule type" value="Genomic_DNA"/>
</dbReference>
<dbReference type="SUPFAM" id="SSF51735">
    <property type="entry name" value="NAD(P)-binding Rossmann-fold domains"/>
    <property type="match status" value="1"/>
</dbReference>
<evidence type="ECO:0000313" key="3">
    <source>
        <dbReference type="Proteomes" id="UP000185612"/>
    </source>
</evidence>
<dbReference type="Pfam" id="PF13460">
    <property type="entry name" value="NAD_binding_10"/>
    <property type="match status" value="1"/>
</dbReference>
<dbReference type="InterPro" id="IPR016040">
    <property type="entry name" value="NAD(P)-bd_dom"/>
</dbReference>
<dbReference type="Proteomes" id="UP000185612">
    <property type="component" value="Unassembled WGS sequence"/>
</dbReference>
<evidence type="ECO:0000313" key="2">
    <source>
        <dbReference type="EMBL" id="OKL51463.1"/>
    </source>
</evidence>
<dbReference type="OrthoDB" id="3174087at2"/>
<keyword evidence="3" id="KW-1185">Reference proteome</keyword>
<dbReference type="PANTHER" id="PTHR43355">
    <property type="entry name" value="FLAVIN REDUCTASE (NADPH)"/>
    <property type="match status" value="1"/>
</dbReference>
<dbReference type="PANTHER" id="PTHR43355:SF2">
    <property type="entry name" value="FLAVIN REDUCTASE (NADPH)"/>
    <property type="match status" value="1"/>
</dbReference>
<sequence>MKIVIFGATGMAGSAITEEAARRGHRVLAVSRHPREDGAPRVEYRAVDVADTASVAAALSDTDAAVVAVRPAPGKESTLPALTQNVLDTARLHDVRVIVVGGAAPLWSPTVPGHRVFDDPAYIPAAWRTIAQASLDQFAACQKYPYDLWTYVSPPAIFEQGPRTGQYKRGAQTLLVDEHGTSRISAADFAIAVIDELETPGEDNHFTMATFCSDNTTMAARA</sequence>
<gene>
    <name evidence="2" type="ORF">BSZ40_07850</name>
</gene>
<dbReference type="InterPro" id="IPR036291">
    <property type="entry name" value="NAD(P)-bd_dom_sf"/>
</dbReference>
<name>A0A1Q5PV38_9ACTO</name>
<organism evidence="2 3">
    <name type="scientific">Buchananella hordeovulneris</name>
    <dbReference type="NCBI Taxonomy" id="52770"/>
    <lineage>
        <taxon>Bacteria</taxon>
        <taxon>Bacillati</taxon>
        <taxon>Actinomycetota</taxon>
        <taxon>Actinomycetes</taxon>
        <taxon>Actinomycetales</taxon>
        <taxon>Actinomycetaceae</taxon>
        <taxon>Buchananella</taxon>
    </lineage>
</organism>
<comment type="caution">
    <text evidence="2">The sequence shown here is derived from an EMBL/GenBank/DDBJ whole genome shotgun (WGS) entry which is preliminary data.</text>
</comment>
<dbReference type="InterPro" id="IPR051606">
    <property type="entry name" value="Polyketide_Oxido-like"/>
</dbReference>
<dbReference type="RefSeq" id="WP_073824965.1">
    <property type="nucleotide sequence ID" value="NZ_MQVS01000007.1"/>
</dbReference>
<protein>
    <submittedName>
        <fullName evidence="2">NADH-flavin reductase</fullName>
    </submittedName>
</protein>
<reference evidence="3" key="1">
    <citation type="submission" date="2016-12" db="EMBL/GenBank/DDBJ databases">
        <authorList>
            <person name="Meng X."/>
        </authorList>
    </citation>
    <scope>NUCLEOTIDE SEQUENCE [LARGE SCALE GENOMIC DNA]</scope>
    <source>
        <strain evidence="3">DSM 20732</strain>
    </source>
</reference>
<evidence type="ECO:0000259" key="1">
    <source>
        <dbReference type="Pfam" id="PF13460"/>
    </source>
</evidence>
<dbReference type="Gene3D" id="3.40.50.720">
    <property type="entry name" value="NAD(P)-binding Rossmann-like Domain"/>
    <property type="match status" value="1"/>
</dbReference>
<dbReference type="GO" id="GO:0016646">
    <property type="term" value="F:oxidoreductase activity, acting on the CH-NH group of donors, NAD or NADP as acceptor"/>
    <property type="evidence" value="ECO:0007669"/>
    <property type="project" value="TreeGrafter"/>
</dbReference>
<dbReference type="STRING" id="52770.BSZ40_07850"/>
<proteinExistence type="predicted"/>
<accession>A0A1Q5PV38</accession>